<evidence type="ECO:0000256" key="1">
    <source>
        <dbReference type="ARBA" id="ARBA00022723"/>
    </source>
</evidence>
<keyword evidence="9" id="KW-1185">Reference proteome</keyword>
<evidence type="ECO:0000313" key="9">
    <source>
        <dbReference type="Proteomes" id="UP000245946"/>
    </source>
</evidence>
<dbReference type="GeneID" id="37270054"/>
<dbReference type="OrthoDB" id="265717at2759"/>
<dbReference type="SUPFAM" id="SSF144232">
    <property type="entry name" value="HIT/MYND zinc finger-like"/>
    <property type="match status" value="1"/>
</dbReference>
<evidence type="ECO:0000259" key="6">
    <source>
        <dbReference type="PROSITE" id="PS50280"/>
    </source>
</evidence>
<dbReference type="InterPro" id="IPR001214">
    <property type="entry name" value="SET_dom"/>
</dbReference>
<evidence type="ECO:0000259" key="7">
    <source>
        <dbReference type="PROSITE" id="PS50865"/>
    </source>
</evidence>
<feature type="compositionally biased region" description="Low complexity" evidence="5">
    <location>
        <begin position="15"/>
        <end position="46"/>
    </location>
</feature>
<dbReference type="Pfam" id="PF00856">
    <property type="entry name" value="SET"/>
    <property type="match status" value="1"/>
</dbReference>
<dbReference type="CDD" id="cd20071">
    <property type="entry name" value="SET_SMYD"/>
    <property type="match status" value="1"/>
</dbReference>
<dbReference type="Gene3D" id="1.10.220.160">
    <property type="match status" value="1"/>
</dbReference>
<dbReference type="PROSITE" id="PS50865">
    <property type="entry name" value="ZF_MYND_2"/>
    <property type="match status" value="1"/>
</dbReference>
<dbReference type="InterPro" id="IPR050869">
    <property type="entry name" value="H3K4_H4K5_MeTrfase"/>
</dbReference>
<evidence type="ECO:0000313" key="8">
    <source>
        <dbReference type="EMBL" id="PWN98041.1"/>
    </source>
</evidence>
<dbReference type="SMART" id="SM00317">
    <property type="entry name" value="SET"/>
    <property type="match status" value="1"/>
</dbReference>
<dbReference type="PANTHER" id="PTHR12197">
    <property type="entry name" value="HISTONE-LYSINE N-METHYLTRANSFERASE SMYD"/>
    <property type="match status" value="1"/>
</dbReference>
<evidence type="ECO:0000256" key="4">
    <source>
        <dbReference type="PROSITE-ProRule" id="PRU00134"/>
    </source>
</evidence>
<feature type="region of interest" description="Disordered" evidence="5">
    <location>
        <begin position="1"/>
        <end position="53"/>
    </location>
</feature>
<dbReference type="AlphaFoldDB" id="A0A316Z8Y5"/>
<name>A0A316Z8Y5_9BASI</name>
<dbReference type="STRING" id="58919.A0A316Z8Y5"/>
<feature type="domain" description="MYND-type" evidence="7">
    <location>
        <begin position="146"/>
        <end position="200"/>
    </location>
</feature>
<dbReference type="PANTHER" id="PTHR12197:SF251">
    <property type="entry name" value="EG:BACR7C10.4 PROTEIN"/>
    <property type="match status" value="1"/>
</dbReference>
<protein>
    <submittedName>
        <fullName evidence="8">SET domain-containing protein</fullName>
    </submittedName>
</protein>
<proteinExistence type="predicted"/>
<feature type="domain" description="SET" evidence="6">
    <location>
        <begin position="214"/>
        <end position="387"/>
    </location>
</feature>
<reference evidence="8 9" key="1">
    <citation type="journal article" date="2018" name="Mol. Biol. Evol.">
        <title>Broad Genomic Sampling Reveals a Smut Pathogenic Ancestry of the Fungal Clade Ustilaginomycotina.</title>
        <authorList>
            <person name="Kijpornyongpan T."/>
            <person name="Mondo S.J."/>
            <person name="Barry K."/>
            <person name="Sandor L."/>
            <person name="Lee J."/>
            <person name="Lipzen A."/>
            <person name="Pangilinan J."/>
            <person name="LaButti K."/>
            <person name="Hainaut M."/>
            <person name="Henrissat B."/>
            <person name="Grigoriev I.V."/>
            <person name="Spatafora J.W."/>
            <person name="Aime M.C."/>
        </authorList>
    </citation>
    <scope>NUCLEOTIDE SEQUENCE [LARGE SCALE GENOMIC DNA]</scope>
    <source>
        <strain evidence="8 9">MCA 4186</strain>
    </source>
</reference>
<dbReference type="GO" id="GO:0008270">
    <property type="term" value="F:zinc ion binding"/>
    <property type="evidence" value="ECO:0007669"/>
    <property type="project" value="UniProtKB-KW"/>
</dbReference>
<evidence type="ECO:0000256" key="5">
    <source>
        <dbReference type="SAM" id="MobiDB-lite"/>
    </source>
</evidence>
<dbReference type="SUPFAM" id="SSF82199">
    <property type="entry name" value="SET domain"/>
    <property type="match status" value="1"/>
</dbReference>
<evidence type="ECO:0000256" key="2">
    <source>
        <dbReference type="ARBA" id="ARBA00022771"/>
    </source>
</evidence>
<dbReference type="GO" id="GO:0005634">
    <property type="term" value="C:nucleus"/>
    <property type="evidence" value="ECO:0007669"/>
    <property type="project" value="TreeGrafter"/>
</dbReference>
<dbReference type="Proteomes" id="UP000245946">
    <property type="component" value="Unassembled WGS sequence"/>
</dbReference>
<keyword evidence="2 4" id="KW-0863">Zinc-finger</keyword>
<dbReference type="RefSeq" id="XP_025598320.1">
    <property type="nucleotide sequence ID" value="XM_025742510.1"/>
</dbReference>
<evidence type="ECO:0000256" key="3">
    <source>
        <dbReference type="ARBA" id="ARBA00022833"/>
    </source>
</evidence>
<dbReference type="InterPro" id="IPR046341">
    <property type="entry name" value="SET_dom_sf"/>
</dbReference>
<dbReference type="Pfam" id="PF01753">
    <property type="entry name" value="zf-MYND"/>
    <property type="match status" value="1"/>
</dbReference>
<gene>
    <name evidence="8" type="ORF">FA09DRAFT_330200</name>
</gene>
<keyword evidence="1" id="KW-0479">Metal-binding</keyword>
<dbReference type="PROSITE" id="PS50280">
    <property type="entry name" value="SET"/>
    <property type="match status" value="1"/>
</dbReference>
<dbReference type="Gene3D" id="6.10.140.2220">
    <property type="match status" value="1"/>
</dbReference>
<dbReference type="InterPro" id="IPR002893">
    <property type="entry name" value="Znf_MYND"/>
</dbReference>
<accession>A0A316Z8Y5</accession>
<keyword evidence="3" id="KW-0862">Zinc</keyword>
<dbReference type="EMBL" id="KZ819293">
    <property type="protein sequence ID" value="PWN98041.1"/>
    <property type="molecule type" value="Genomic_DNA"/>
</dbReference>
<organism evidence="8 9">
    <name type="scientific">Tilletiopsis washingtonensis</name>
    <dbReference type="NCBI Taxonomy" id="58919"/>
    <lineage>
        <taxon>Eukaryota</taxon>
        <taxon>Fungi</taxon>
        <taxon>Dikarya</taxon>
        <taxon>Basidiomycota</taxon>
        <taxon>Ustilaginomycotina</taxon>
        <taxon>Exobasidiomycetes</taxon>
        <taxon>Entylomatales</taxon>
        <taxon>Entylomatales incertae sedis</taxon>
        <taxon>Tilletiopsis</taxon>
    </lineage>
</organism>
<dbReference type="Gene3D" id="2.170.270.10">
    <property type="entry name" value="SET domain"/>
    <property type="match status" value="1"/>
</dbReference>
<sequence length="667" mass="69635">MASFQALKQQRARRGAGAASAGQARAAPAPAATPAPADAAPQPACASEEAPVAAQELVAEPDAPEAASTQAFESAATMAQLPACGSRAESTSYRLRGELEVRRTEASGRSIWWAPTSVKSATAGTTLLAVSPHVAVLSSAHLDSRCALCFKTADEAIEALPHTASGSSSPRLQRCSGCRTLHYCSAACQRADWPLHRQECAALVAYAASAASSAKGQTQRVASEPGTSVRALARLLWAGQKKGADWMEPVHNMQSNRGKMDSQQLEPLGTIAARLAFFMGVTLRPDAEPDEERSSAARARLAALGLASSAQLLDFVCQYATNSFTAASSDLSPLGVAVAPEAALLNHSCVPNACVVFPFGPGAREGSLRVVAIREIKPGEEILTSYVDLSDCYAKRRQTLAERYLFACSCAMCKHARRRAPPKAGRAAWLDPREAQWCSRACGGWIASPLTGDETAAPVSASCSKCGAPRAQPDTSAQARQSGEQALERAERFLDTNEPEAAWQTLQRSIRVLSAVMPPSGYPLLALMRCAQTALIELAGSSDASEEKLDEATRLGLAICAGMQAAGGAVFCAAHPARAVAMATLGKLLIADAQGDGSQAQHSCLASPPRLPQAGMERALAGRAMLVQAHEELLGAFGRDTQGGAVGATVRSALQSLDAELSLLAAR</sequence>